<evidence type="ECO:0000256" key="2">
    <source>
        <dbReference type="SAM" id="Phobius"/>
    </source>
</evidence>
<feature type="compositionally biased region" description="Basic and acidic residues" evidence="1">
    <location>
        <begin position="92"/>
        <end position="104"/>
    </location>
</feature>
<feature type="region of interest" description="Disordered" evidence="1">
    <location>
        <begin position="92"/>
        <end position="137"/>
    </location>
</feature>
<keyword evidence="2" id="KW-0812">Transmembrane</keyword>
<dbReference type="Proteomes" id="UP000216300">
    <property type="component" value="Unassembled WGS sequence"/>
</dbReference>
<feature type="transmembrane region" description="Helical" evidence="2">
    <location>
        <begin position="47"/>
        <end position="65"/>
    </location>
</feature>
<name>A0A255EFT7_9ACTN</name>
<evidence type="ECO:0000313" key="3">
    <source>
        <dbReference type="EMBL" id="OYN89821.1"/>
    </source>
</evidence>
<reference evidence="3 4" key="1">
    <citation type="submission" date="2017-07" db="EMBL/GenBank/DDBJ databases">
        <title>Draft whole genome sequences of clinical Proprionibacteriaceae strains.</title>
        <authorList>
            <person name="Bernier A.-M."/>
            <person name="Bernard K."/>
            <person name="Domingo M.-C."/>
        </authorList>
    </citation>
    <scope>NUCLEOTIDE SEQUENCE [LARGE SCALE GENOMIC DNA]</scope>
    <source>
        <strain evidence="3 4">NML 150081</strain>
    </source>
</reference>
<feature type="compositionally biased region" description="Low complexity" evidence="1">
    <location>
        <begin position="106"/>
        <end position="116"/>
    </location>
</feature>
<proteinExistence type="predicted"/>
<organism evidence="3 4">
    <name type="scientific">Parenemella sanctibonifatiensis</name>
    <dbReference type="NCBI Taxonomy" id="2016505"/>
    <lineage>
        <taxon>Bacteria</taxon>
        <taxon>Bacillati</taxon>
        <taxon>Actinomycetota</taxon>
        <taxon>Actinomycetes</taxon>
        <taxon>Propionibacteriales</taxon>
        <taxon>Propionibacteriaceae</taxon>
        <taxon>Parenemella</taxon>
    </lineage>
</organism>
<feature type="compositionally biased region" description="Basic and acidic residues" evidence="1">
    <location>
        <begin position="124"/>
        <end position="137"/>
    </location>
</feature>
<dbReference type="OrthoDB" id="5244024at2"/>
<keyword evidence="2" id="KW-0472">Membrane</keyword>
<protein>
    <recommendedName>
        <fullName evidence="5">DUF3040 domain-containing protein</fullName>
    </recommendedName>
</protein>
<dbReference type="Pfam" id="PF11239">
    <property type="entry name" value="DUF3040"/>
    <property type="match status" value="1"/>
</dbReference>
<accession>A0A255EFT7</accession>
<evidence type="ECO:0000313" key="4">
    <source>
        <dbReference type="Proteomes" id="UP000216300"/>
    </source>
</evidence>
<gene>
    <name evidence="3" type="ORF">CGZ91_09935</name>
</gene>
<dbReference type="RefSeq" id="WP_094454787.1">
    <property type="nucleotide sequence ID" value="NZ_NMVJ01000008.1"/>
</dbReference>
<sequence length="137" mass="14626">MALSEEEQRLLDQMEAAWAADDPHLDRTLRADPRLDVRPPTVNRGRLVVGGVVVAVGLVGLVAGISSHPAISVVGFVVMLAGVVLGMTGFTKHDVDDATPEPKPKASAGAGRSSAGPDKSFMNKMEERWRRRQDGSL</sequence>
<keyword evidence="4" id="KW-1185">Reference proteome</keyword>
<keyword evidence="2" id="KW-1133">Transmembrane helix</keyword>
<dbReference type="EMBL" id="NMVJ01000008">
    <property type="protein sequence ID" value="OYN89821.1"/>
    <property type="molecule type" value="Genomic_DNA"/>
</dbReference>
<dbReference type="InterPro" id="IPR021401">
    <property type="entry name" value="DUF3040"/>
</dbReference>
<evidence type="ECO:0000256" key="1">
    <source>
        <dbReference type="SAM" id="MobiDB-lite"/>
    </source>
</evidence>
<comment type="caution">
    <text evidence="3">The sequence shown here is derived from an EMBL/GenBank/DDBJ whole genome shotgun (WGS) entry which is preliminary data.</text>
</comment>
<feature type="transmembrane region" description="Helical" evidence="2">
    <location>
        <begin position="71"/>
        <end position="90"/>
    </location>
</feature>
<dbReference type="AlphaFoldDB" id="A0A255EFT7"/>
<evidence type="ECO:0008006" key="5">
    <source>
        <dbReference type="Google" id="ProtNLM"/>
    </source>
</evidence>